<feature type="compositionally biased region" description="Acidic residues" evidence="6">
    <location>
        <begin position="405"/>
        <end position="425"/>
    </location>
</feature>
<evidence type="ECO:0000313" key="8">
    <source>
        <dbReference type="Proteomes" id="UP000595058"/>
    </source>
</evidence>
<evidence type="ECO:0000256" key="3">
    <source>
        <dbReference type="ARBA" id="ARBA00022597"/>
    </source>
</evidence>
<dbReference type="PRINTS" id="PR00181">
    <property type="entry name" value="MALTOSEBP"/>
</dbReference>
<gene>
    <name evidence="7" type="primary">malE</name>
    <name evidence="7" type="ORF">I6G34_09115</name>
</gene>
<keyword evidence="3 5" id="KW-0762">Sugar transport</keyword>
<dbReference type="InterPro" id="IPR006060">
    <property type="entry name" value="Maltose/Cyclodextrin-bd"/>
</dbReference>
<evidence type="ECO:0000256" key="5">
    <source>
        <dbReference type="RuleBase" id="RU365005"/>
    </source>
</evidence>
<evidence type="ECO:0000256" key="4">
    <source>
        <dbReference type="ARBA" id="ARBA00022729"/>
    </source>
</evidence>
<evidence type="ECO:0000256" key="2">
    <source>
        <dbReference type="ARBA" id="ARBA00022448"/>
    </source>
</evidence>
<keyword evidence="4 5" id="KW-0732">Signal</keyword>
<comment type="subcellular location">
    <subcellularLocation>
        <location evidence="5">Periplasm</location>
    </subcellularLocation>
</comment>
<reference evidence="7 8" key="1">
    <citation type="submission" date="2020-12" db="EMBL/GenBank/DDBJ databases">
        <title>FDA dAtabase for Regulatory Grade micrObial Sequences (FDA-ARGOS): Supporting development and validation of Infectious Disease Dx tests.</title>
        <authorList>
            <person name="Sproer C."/>
            <person name="Gronow S."/>
            <person name="Severitt S."/>
            <person name="Schroder I."/>
            <person name="Tallon L."/>
            <person name="Sadzewicz L."/>
            <person name="Zhao X."/>
            <person name="Boylan J."/>
            <person name="Ott S."/>
            <person name="Bowen H."/>
            <person name="Vavikolanu K."/>
            <person name="Mehta A."/>
            <person name="Aluvathingal J."/>
            <person name="Nadendla S."/>
            <person name="Lowell S."/>
            <person name="Myers T."/>
            <person name="Yan Y."/>
            <person name="Sichtig H."/>
        </authorList>
    </citation>
    <scope>NUCLEOTIDE SEQUENCE [LARGE SCALE GENOMIC DNA]</scope>
    <source>
        <strain evidence="7 8">FDAARGOS_877</strain>
    </source>
</reference>
<dbReference type="Gene3D" id="3.40.190.10">
    <property type="entry name" value="Periplasmic binding protein-like II"/>
    <property type="match status" value="2"/>
</dbReference>
<protein>
    <recommendedName>
        <fullName evidence="5">Maltodextrin-binding protein</fullName>
    </recommendedName>
</protein>
<keyword evidence="8" id="KW-1185">Reference proteome</keyword>
<dbReference type="Pfam" id="PF01547">
    <property type="entry name" value="SBP_bac_1"/>
    <property type="match status" value="1"/>
</dbReference>
<feature type="signal peptide" evidence="5">
    <location>
        <begin position="1"/>
        <end position="21"/>
    </location>
</feature>
<dbReference type="SUPFAM" id="SSF53850">
    <property type="entry name" value="Periplasmic binding protein-like II"/>
    <property type="match status" value="1"/>
</dbReference>
<proteinExistence type="inferred from homology"/>
<dbReference type="Proteomes" id="UP000595058">
    <property type="component" value="Chromosome"/>
</dbReference>
<organism evidence="7 8">
    <name type="scientific">Stutzerimonas frequens</name>
    <dbReference type="NCBI Taxonomy" id="2968969"/>
    <lineage>
        <taxon>Bacteria</taxon>
        <taxon>Pseudomonadati</taxon>
        <taxon>Pseudomonadota</taxon>
        <taxon>Gammaproteobacteria</taxon>
        <taxon>Pseudomonadales</taxon>
        <taxon>Pseudomonadaceae</taxon>
        <taxon>Stutzerimonas</taxon>
    </lineage>
</organism>
<name>A0ABX6XZT0_9GAMM</name>
<sequence length="425" mass="45290">MRLKSLTALLPALLVCLNVSAAEPGKLLIWINADKGHGGLQQVATRFTEATGIAARVEHPDDLAKKFEEAARNGSGPDIILWPQDRLGDFIAKGLVVPVEPPQALREALVSVGWDAFTVGGRTWGYPVGAEAIMLLYNKALITAPPSSFEEIETLDSELGKRGIDAIGWDYTNAYFSWPLLAANGGYVFKRQPDGSYDTADIGIDNAGALAGGRLLRRFIDSGVLPQGGMPGDAAQQAMHAGKQAMWITGPWSWEGLRRAGVDFGVAPLPTVDGQPARPFVGVMGAMIAAQSPNGAAAKQFIEGYLLDSEGLRTVNADKPIGVPLNKRLFWDMVTDEHLRISMDGVTFGRPMPSAPQMSSFWEAANAALLDIAQGTDEATALGNAARQMRGEEIAAEPAAASSTEPDEVVSEELEDMPEADPEAL</sequence>
<feature type="region of interest" description="Disordered" evidence="6">
    <location>
        <begin position="385"/>
        <end position="425"/>
    </location>
</feature>
<comment type="function">
    <text evidence="5">Part of the ABC transporter complex MalEFGK involved in maltose/maltodextrin import. Binds maltose and higher maltodextrins.</text>
</comment>
<accession>A0ABX6XZT0</accession>
<dbReference type="PANTHER" id="PTHR30061">
    <property type="entry name" value="MALTOSE-BINDING PERIPLASMIC PROTEIN"/>
    <property type="match status" value="1"/>
</dbReference>
<dbReference type="InterPro" id="IPR006059">
    <property type="entry name" value="SBP"/>
</dbReference>
<dbReference type="EMBL" id="CP065720">
    <property type="protein sequence ID" value="QPT19497.1"/>
    <property type="molecule type" value="Genomic_DNA"/>
</dbReference>
<dbReference type="NCBIfam" id="NF007011">
    <property type="entry name" value="PRK09474.1"/>
    <property type="match status" value="1"/>
</dbReference>
<comment type="similarity">
    <text evidence="1 5">Belongs to the bacterial solute-binding protein 1 family.</text>
</comment>
<evidence type="ECO:0000256" key="6">
    <source>
        <dbReference type="SAM" id="MobiDB-lite"/>
    </source>
</evidence>
<dbReference type="RefSeq" id="WP_102840455.1">
    <property type="nucleotide sequence ID" value="NZ_CP065720.1"/>
</dbReference>
<dbReference type="PANTHER" id="PTHR30061:SF50">
    <property type="entry name" value="MALTOSE_MALTODEXTRIN-BINDING PERIPLASMIC PROTEIN"/>
    <property type="match status" value="1"/>
</dbReference>
<dbReference type="GeneID" id="75213459"/>
<keyword evidence="2 5" id="KW-0813">Transport</keyword>
<evidence type="ECO:0000256" key="1">
    <source>
        <dbReference type="ARBA" id="ARBA00008520"/>
    </source>
</evidence>
<keyword evidence="5" id="KW-0574">Periplasm</keyword>
<feature type="chain" id="PRO_5044950970" description="Maltodextrin-binding protein" evidence="5">
    <location>
        <begin position="22"/>
        <end position="425"/>
    </location>
</feature>
<evidence type="ECO:0000313" key="7">
    <source>
        <dbReference type="EMBL" id="QPT19497.1"/>
    </source>
</evidence>